<dbReference type="EMBL" id="JAAVMX010000005">
    <property type="protein sequence ID" value="KAF4507775.1"/>
    <property type="molecule type" value="Genomic_DNA"/>
</dbReference>
<protein>
    <submittedName>
        <fullName evidence="2">Uncharacterized protein</fullName>
    </submittedName>
</protein>
<comment type="caution">
    <text evidence="2">The sequence shown here is derived from an EMBL/GenBank/DDBJ whole genome shotgun (WGS) entry which is preliminary data.</text>
</comment>
<evidence type="ECO:0000313" key="2">
    <source>
        <dbReference type="EMBL" id="KAF4507775.1"/>
    </source>
</evidence>
<feature type="region of interest" description="Disordered" evidence="1">
    <location>
        <begin position="1"/>
        <end position="23"/>
    </location>
</feature>
<keyword evidence="3" id="KW-1185">Reference proteome</keyword>
<gene>
    <name evidence="2" type="ORF">G6O67_004238</name>
</gene>
<reference evidence="2 3" key="1">
    <citation type="journal article" date="2020" name="Genome Biol. Evol.">
        <title>A new high-quality draft genome assembly of the Chinese cordyceps Ophiocordyceps sinensis.</title>
        <authorList>
            <person name="Shu R."/>
            <person name="Zhang J."/>
            <person name="Meng Q."/>
            <person name="Zhang H."/>
            <person name="Zhou G."/>
            <person name="Li M."/>
            <person name="Wu P."/>
            <person name="Zhao Y."/>
            <person name="Chen C."/>
            <person name="Qin Q."/>
        </authorList>
    </citation>
    <scope>NUCLEOTIDE SEQUENCE [LARGE SCALE GENOMIC DNA]</scope>
    <source>
        <strain evidence="2 3">IOZ07</strain>
    </source>
</reference>
<proteinExistence type="predicted"/>
<dbReference type="Proteomes" id="UP000557566">
    <property type="component" value="Unassembled WGS sequence"/>
</dbReference>
<sequence length="73" mass="8208">MLETKKCSRQALDNHRNSRGRRPVAGTWAIPHLLALSTAAPERRRGLLWLGRRRGHLSAPCGNTTLYSLSTWS</sequence>
<accession>A0A8H4PPF5</accession>
<name>A0A8H4PPF5_9HYPO</name>
<evidence type="ECO:0000256" key="1">
    <source>
        <dbReference type="SAM" id="MobiDB-lite"/>
    </source>
</evidence>
<organism evidence="2 3">
    <name type="scientific">Ophiocordyceps sinensis</name>
    <dbReference type="NCBI Taxonomy" id="72228"/>
    <lineage>
        <taxon>Eukaryota</taxon>
        <taxon>Fungi</taxon>
        <taxon>Dikarya</taxon>
        <taxon>Ascomycota</taxon>
        <taxon>Pezizomycotina</taxon>
        <taxon>Sordariomycetes</taxon>
        <taxon>Hypocreomycetidae</taxon>
        <taxon>Hypocreales</taxon>
        <taxon>Ophiocordycipitaceae</taxon>
        <taxon>Ophiocordyceps</taxon>
    </lineage>
</organism>
<evidence type="ECO:0000313" key="3">
    <source>
        <dbReference type="Proteomes" id="UP000557566"/>
    </source>
</evidence>
<feature type="compositionally biased region" description="Basic and acidic residues" evidence="1">
    <location>
        <begin position="1"/>
        <end position="16"/>
    </location>
</feature>
<dbReference type="AlphaFoldDB" id="A0A8H4PPF5"/>